<evidence type="ECO:0000313" key="2">
    <source>
        <dbReference type="EMBL" id="GID14504.1"/>
    </source>
</evidence>
<feature type="domain" description="Transcription regulator PadR N-terminal" evidence="1">
    <location>
        <begin position="14"/>
        <end position="86"/>
    </location>
</feature>
<comment type="caution">
    <text evidence="2">The sequence shown here is derived from an EMBL/GenBank/DDBJ whole genome shotgun (WGS) entry which is preliminary data.</text>
</comment>
<gene>
    <name evidence="2" type="ORF">Aru02nite_53930</name>
</gene>
<dbReference type="Proteomes" id="UP000612808">
    <property type="component" value="Unassembled WGS sequence"/>
</dbReference>
<dbReference type="Gene3D" id="1.10.10.10">
    <property type="entry name" value="Winged helix-like DNA-binding domain superfamily/Winged helix DNA-binding domain"/>
    <property type="match status" value="1"/>
</dbReference>
<dbReference type="PANTHER" id="PTHR33169:SF14">
    <property type="entry name" value="TRANSCRIPTIONAL REGULATOR RV3488"/>
    <property type="match status" value="1"/>
</dbReference>
<proteinExistence type="predicted"/>
<dbReference type="AlphaFoldDB" id="A0A8J3NG60"/>
<evidence type="ECO:0000313" key="3">
    <source>
        <dbReference type="Proteomes" id="UP000612808"/>
    </source>
</evidence>
<name>A0A8J3NG60_9ACTN</name>
<dbReference type="RefSeq" id="WP_203662315.1">
    <property type="nucleotide sequence ID" value="NZ_BAAAZM010000018.1"/>
</dbReference>
<keyword evidence="3" id="KW-1185">Reference proteome</keyword>
<sequence length="106" mass="11540">MKADRLRGHLDALVLAVLDDGPRHGYAIAEALATRSGGAVAMPTGTLYPALRRLERAGYVRSEWATVAGRKRRTYWLTDAGARFLAAERADWRDFSAAIEGVLGTP</sequence>
<accession>A0A8J3NG60</accession>
<dbReference type="SUPFAM" id="SSF46785">
    <property type="entry name" value="Winged helix' DNA-binding domain"/>
    <property type="match status" value="1"/>
</dbReference>
<organism evidence="2 3">
    <name type="scientific">Actinocatenispora rupis</name>
    <dbReference type="NCBI Taxonomy" id="519421"/>
    <lineage>
        <taxon>Bacteria</taxon>
        <taxon>Bacillati</taxon>
        <taxon>Actinomycetota</taxon>
        <taxon>Actinomycetes</taxon>
        <taxon>Micromonosporales</taxon>
        <taxon>Micromonosporaceae</taxon>
        <taxon>Actinocatenispora</taxon>
    </lineage>
</organism>
<dbReference type="InterPro" id="IPR005149">
    <property type="entry name" value="Tscrpt_reg_PadR_N"/>
</dbReference>
<dbReference type="InterPro" id="IPR036388">
    <property type="entry name" value="WH-like_DNA-bd_sf"/>
</dbReference>
<reference evidence="2" key="1">
    <citation type="submission" date="2021-01" db="EMBL/GenBank/DDBJ databases">
        <title>Whole genome shotgun sequence of Actinocatenispora rupis NBRC 107355.</title>
        <authorList>
            <person name="Komaki H."/>
            <person name="Tamura T."/>
        </authorList>
    </citation>
    <scope>NUCLEOTIDE SEQUENCE</scope>
    <source>
        <strain evidence="2">NBRC 107355</strain>
    </source>
</reference>
<dbReference type="PANTHER" id="PTHR33169">
    <property type="entry name" value="PADR-FAMILY TRANSCRIPTIONAL REGULATOR"/>
    <property type="match status" value="1"/>
</dbReference>
<dbReference type="EMBL" id="BOMB01000031">
    <property type="protein sequence ID" value="GID14504.1"/>
    <property type="molecule type" value="Genomic_DNA"/>
</dbReference>
<dbReference type="InterPro" id="IPR052509">
    <property type="entry name" value="Metal_resp_DNA-bind_regulator"/>
</dbReference>
<dbReference type="InterPro" id="IPR036390">
    <property type="entry name" value="WH_DNA-bd_sf"/>
</dbReference>
<dbReference type="Pfam" id="PF03551">
    <property type="entry name" value="PadR"/>
    <property type="match status" value="1"/>
</dbReference>
<protein>
    <submittedName>
        <fullName evidence="2">PadR family transcriptional regulator</fullName>
    </submittedName>
</protein>
<evidence type="ECO:0000259" key="1">
    <source>
        <dbReference type="Pfam" id="PF03551"/>
    </source>
</evidence>